<dbReference type="Pfam" id="PF00300">
    <property type="entry name" value="His_Phos_1"/>
    <property type="match status" value="1"/>
</dbReference>
<dbReference type="PANTHER" id="PTHR48100">
    <property type="entry name" value="BROAD-SPECIFICITY PHOSPHATASE YOR283W-RELATED"/>
    <property type="match status" value="1"/>
</dbReference>
<evidence type="ECO:0000313" key="4">
    <source>
        <dbReference type="Proteomes" id="UP000223596"/>
    </source>
</evidence>
<dbReference type="Gene3D" id="3.40.50.1240">
    <property type="entry name" value="Phosphoglycerate mutase-like"/>
    <property type="match status" value="1"/>
</dbReference>
<accession>A0AB36TGT7</accession>
<feature type="binding site" evidence="2">
    <location>
        <begin position="24"/>
        <end position="31"/>
    </location>
    <ligand>
        <name>substrate</name>
    </ligand>
</feature>
<dbReference type="Proteomes" id="UP000223596">
    <property type="component" value="Unassembled WGS sequence"/>
</dbReference>
<feature type="binding site" evidence="2">
    <location>
        <position position="74"/>
    </location>
    <ligand>
        <name>substrate</name>
    </ligand>
</feature>
<evidence type="ECO:0000256" key="1">
    <source>
        <dbReference type="PIRSR" id="PIRSR613078-1"/>
    </source>
</evidence>
<dbReference type="PANTHER" id="PTHR48100:SF59">
    <property type="entry name" value="ADENOSYLCOBALAMIN_ALPHA-RIBAZOLE PHOSPHATASE"/>
    <property type="match status" value="1"/>
</dbReference>
<dbReference type="InterPro" id="IPR050275">
    <property type="entry name" value="PGM_Phosphatase"/>
</dbReference>
<dbReference type="GeneID" id="35805899"/>
<dbReference type="InterPro" id="IPR001345">
    <property type="entry name" value="PG/BPGM_mutase_AS"/>
</dbReference>
<feature type="active site" description="Proton donor/acceptor" evidence="1">
    <location>
        <position position="98"/>
    </location>
</feature>
<evidence type="ECO:0000313" key="3">
    <source>
        <dbReference type="EMBL" id="PFH02796.1"/>
    </source>
</evidence>
<dbReference type="SMART" id="SM00855">
    <property type="entry name" value="PGAM"/>
    <property type="match status" value="1"/>
</dbReference>
<organism evidence="3 4">
    <name type="scientific">Acetivibrio thermocellus AD2</name>
    <dbReference type="NCBI Taxonomy" id="1138384"/>
    <lineage>
        <taxon>Bacteria</taxon>
        <taxon>Bacillati</taxon>
        <taxon>Bacillota</taxon>
        <taxon>Clostridia</taxon>
        <taxon>Eubacteriales</taxon>
        <taxon>Oscillospiraceae</taxon>
        <taxon>Acetivibrio</taxon>
    </lineage>
</organism>
<dbReference type="EMBL" id="PDBW01000001">
    <property type="protein sequence ID" value="PFH02796.1"/>
    <property type="molecule type" value="Genomic_DNA"/>
</dbReference>
<name>A0AB36TGT7_ACETH</name>
<gene>
    <name evidence="3" type="ORF">M972_111584</name>
</gene>
<dbReference type="InterPro" id="IPR029033">
    <property type="entry name" value="His_PPase_superfam"/>
</dbReference>
<reference evidence="3 4" key="1">
    <citation type="submission" date="2017-09" db="EMBL/GenBank/DDBJ databases">
        <title>Evaluation of Pacific Biosciences Sequencing Technology to Finishing C. thermocellum Genome Sequences.</title>
        <authorList>
            <person name="Brown S."/>
        </authorList>
    </citation>
    <scope>NUCLEOTIDE SEQUENCE [LARGE SCALE GENOMIC DNA]</scope>
    <source>
        <strain evidence="3 4">AD2</strain>
    </source>
</reference>
<proteinExistence type="predicted"/>
<dbReference type="GO" id="GO:0005737">
    <property type="term" value="C:cytoplasm"/>
    <property type="evidence" value="ECO:0007669"/>
    <property type="project" value="TreeGrafter"/>
</dbReference>
<dbReference type="PROSITE" id="PS00175">
    <property type="entry name" value="PG_MUTASE"/>
    <property type="match status" value="1"/>
</dbReference>
<dbReference type="CDD" id="cd07067">
    <property type="entry name" value="HP_PGM_like"/>
    <property type="match status" value="1"/>
</dbReference>
<comment type="caution">
    <text evidence="3">The sequence shown here is derived from an EMBL/GenBank/DDBJ whole genome shotgun (WGS) entry which is preliminary data.</text>
</comment>
<dbReference type="AlphaFoldDB" id="A0AB36TGT7"/>
<feature type="active site" description="Tele-phosphohistidine intermediate" evidence="1">
    <location>
        <position position="25"/>
    </location>
</feature>
<sequence>MKNKITIPITERKIKKVTVLYLVRHGQTDWNKENRCQGRIDTELNSEGILQAEAIAQRLAGENIDVIYSSALKRAYTTAEIINRKLSRELVRNEALNEIDFGEWEGLTFEEMRKRPDYSYEQWRLMPHLVTFPGGEKSLKNVQDRAMKFVNEIIEKHNGNNILIVSHGGVIKLIILGMLGIGLEAYNKFFIANASLSIVVIESDRAFLRTLNDTCHIKNLITAKS</sequence>
<evidence type="ECO:0000256" key="2">
    <source>
        <dbReference type="PIRSR" id="PIRSR613078-2"/>
    </source>
</evidence>
<dbReference type="GO" id="GO:0016791">
    <property type="term" value="F:phosphatase activity"/>
    <property type="evidence" value="ECO:0007669"/>
    <property type="project" value="TreeGrafter"/>
</dbReference>
<dbReference type="SUPFAM" id="SSF53254">
    <property type="entry name" value="Phosphoglycerate mutase-like"/>
    <property type="match status" value="1"/>
</dbReference>
<dbReference type="InterPro" id="IPR013078">
    <property type="entry name" value="His_Pase_superF_clade-1"/>
</dbReference>
<dbReference type="RefSeq" id="WP_003516203.1">
    <property type="nucleotide sequence ID" value="NZ_CP013828.1"/>
</dbReference>
<protein>
    <submittedName>
        <fullName evidence="3">Phosphoglycerate mutase</fullName>
    </submittedName>
</protein>